<evidence type="ECO:0000313" key="2">
    <source>
        <dbReference type="EMBL" id="KAA1073668.1"/>
    </source>
</evidence>
<feature type="region of interest" description="Disordered" evidence="1">
    <location>
        <begin position="27"/>
        <end position="59"/>
    </location>
</feature>
<name>A0A5B0MCC3_PUCGR</name>
<gene>
    <name evidence="2" type="ORF">PGT21_021876</name>
</gene>
<dbReference type="Proteomes" id="UP000324748">
    <property type="component" value="Unassembled WGS sequence"/>
</dbReference>
<evidence type="ECO:0000256" key="1">
    <source>
        <dbReference type="SAM" id="MobiDB-lite"/>
    </source>
</evidence>
<keyword evidence="3" id="KW-1185">Reference proteome</keyword>
<accession>A0A5B0MCC3</accession>
<protein>
    <submittedName>
        <fullName evidence="2">Uncharacterized protein</fullName>
    </submittedName>
</protein>
<dbReference type="AlphaFoldDB" id="A0A5B0MCC3"/>
<proteinExistence type="predicted"/>
<feature type="compositionally biased region" description="Acidic residues" evidence="1">
    <location>
        <begin position="34"/>
        <end position="51"/>
    </location>
</feature>
<reference evidence="2 3" key="1">
    <citation type="submission" date="2019-05" db="EMBL/GenBank/DDBJ databases">
        <title>Emergence of the Ug99 lineage of the wheat stem rust pathogen through somatic hybridization.</title>
        <authorList>
            <person name="Li F."/>
            <person name="Upadhyaya N.M."/>
            <person name="Sperschneider J."/>
            <person name="Matny O."/>
            <person name="Nguyen-Phuc H."/>
            <person name="Mago R."/>
            <person name="Raley C."/>
            <person name="Miller M.E."/>
            <person name="Silverstein K.A.T."/>
            <person name="Henningsen E."/>
            <person name="Hirsch C.D."/>
            <person name="Visser B."/>
            <person name="Pretorius Z.A."/>
            <person name="Steffenson B.J."/>
            <person name="Schwessinger B."/>
            <person name="Dodds P.N."/>
            <person name="Figueroa M."/>
        </authorList>
    </citation>
    <scope>NUCLEOTIDE SEQUENCE [LARGE SCALE GENOMIC DNA]</scope>
    <source>
        <strain evidence="2">21-0</strain>
    </source>
</reference>
<comment type="caution">
    <text evidence="2">The sequence shown here is derived from an EMBL/GenBank/DDBJ whole genome shotgun (WGS) entry which is preliminary data.</text>
</comment>
<evidence type="ECO:0000313" key="3">
    <source>
        <dbReference type="Proteomes" id="UP000324748"/>
    </source>
</evidence>
<sequence>MSFTPLLTDVHIGPLALCPKAMTAQAAKSKAIDDSDSDEEEETEDDSEDSVPDALTPQVPKLNVGNLARLLFKKLLNR</sequence>
<dbReference type="EMBL" id="VSWC01000158">
    <property type="protein sequence ID" value="KAA1073668.1"/>
    <property type="molecule type" value="Genomic_DNA"/>
</dbReference>
<organism evidence="2 3">
    <name type="scientific">Puccinia graminis f. sp. tritici</name>
    <dbReference type="NCBI Taxonomy" id="56615"/>
    <lineage>
        <taxon>Eukaryota</taxon>
        <taxon>Fungi</taxon>
        <taxon>Dikarya</taxon>
        <taxon>Basidiomycota</taxon>
        <taxon>Pucciniomycotina</taxon>
        <taxon>Pucciniomycetes</taxon>
        <taxon>Pucciniales</taxon>
        <taxon>Pucciniaceae</taxon>
        <taxon>Puccinia</taxon>
    </lineage>
</organism>